<dbReference type="OrthoDB" id="2363873at2759"/>
<dbReference type="EC" id="3.1.1.47" evidence="1"/>
<evidence type="ECO:0000256" key="1">
    <source>
        <dbReference type="ARBA" id="ARBA00013201"/>
    </source>
</evidence>
<evidence type="ECO:0000256" key="3">
    <source>
        <dbReference type="ARBA" id="ARBA00022963"/>
    </source>
</evidence>
<feature type="signal peptide" evidence="5">
    <location>
        <begin position="1"/>
        <end position="16"/>
    </location>
</feature>
<keyword evidence="2" id="KW-0378">Hydrolase</keyword>
<proteinExistence type="predicted"/>
<dbReference type="AlphaFoldDB" id="A0A084B279"/>
<dbReference type="Proteomes" id="UP000028045">
    <property type="component" value="Unassembled WGS sequence"/>
</dbReference>
<name>A0A084B279_STACB</name>
<keyword evidence="3" id="KW-0442">Lipid degradation</keyword>
<dbReference type="Pfam" id="PF03403">
    <property type="entry name" value="PAF-AH_p_II"/>
    <property type="match status" value="1"/>
</dbReference>
<keyword evidence="7" id="KW-1185">Reference proteome</keyword>
<dbReference type="Gene3D" id="3.40.50.1820">
    <property type="entry name" value="alpha/beta hydrolase"/>
    <property type="match status" value="1"/>
</dbReference>
<dbReference type="HOGENOM" id="CLU_026278_0_0_1"/>
<evidence type="ECO:0000256" key="4">
    <source>
        <dbReference type="ARBA" id="ARBA00023098"/>
    </source>
</evidence>
<evidence type="ECO:0000256" key="5">
    <source>
        <dbReference type="SAM" id="SignalP"/>
    </source>
</evidence>
<dbReference type="SUPFAM" id="SSF53474">
    <property type="entry name" value="alpha/beta-Hydrolases"/>
    <property type="match status" value="1"/>
</dbReference>
<feature type="chain" id="PRO_5001771605" description="1-alkyl-2-acetylglycerophosphocholine esterase" evidence="5">
    <location>
        <begin position="17"/>
        <end position="382"/>
    </location>
</feature>
<accession>A0A084B279</accession>
<protein>
    <recommendedName>
        <fullName evidence="1">1-alkyl-2-acetylglycerophosphocholine esterase</fullName>
        <ecNumber evidence="1">3.1.1.47</ecNumber>
    </recommendedName>
</protein>
<reference evidence="6 7" key="1">
    <citation type="journal article" date="2014" name="BMC Genomics">
        <title>Comparative genome sequencing reveals chemotype-specific gene clusters in the toxigenic black mold Stachybotrys.</title>
        <authorList>
            <person name="Semeiks J."/>
            <person name="Borek D."/>
            <person name="Otwinowski Z."/>
            <person name="Grishin N.V."/>
        </authorList>
    </citation>
    <scope>NUCLEOTIDE SEQUENCE [LARGE SCALE GENOMIC DNA]</scope>
    <source>
        <strain evidence="7">CBS 109288 / IBT 7711</strain>
    </source>
</reference>
<dbReference type="PANTHER" id="PTHR10272:SF14">
    <property type="entry name" value="PAF ACETYLHYDROLASE FAMILY PROTEIN"/>
    <property type="match status" value="1"/>
</dbReference>
<dbReference type="GO" id="GO:0016042">
    <property type="term" value="P:lipid catabolic process"/>
    <property type="evidence" value="ECO:0007669"/>
    <property type="project" value="UniProtKB-KW"/>
</dbReference>
<evidence type="ECO:0000313" key="6">
    <source>
        <dbReference type="EMBL" id="KEY71658.1"/>
    </source>
</evidence>
<evidence type="ECO:0000256" key="2">
    <source>
        <dbReference type="ARBA" id="ARBA00022801"/>
    </source>
</evidence>
<evidence type="ECO:0000313" key="7">
    <source>
        <dbReference type="Proteomes" id="UP000028045"/>
    </source>
</evidence>
<dbReference type="EMBL" id="KL648229">
    <property type="protein sequence ID" value="KEY71658.1"/>
    <property type="molecule type" value="Genomic_DNA"/>
</dbReference>
<sequence>MRTFSYFGLLWAVATAQTLIPDSTGPYAVSLQDLVLTDSSRWEPNAPEDDPQKRRFIASLFIPLEPGSCEQAAVPYLTPSAEEAWGQTAPQFGLPAEALAGFEIEYCTPIANATQSDAEFPVILFGPGLGTTRLFYAAQAKELASHGYFVITVDYPYETFYVEFPDGTSIYGIADVGEPTRWSQIRADDMIYILDNLDSIASDLPIRIDASKVLQYGHSLGGNTAALTALRDERILGALNIDGDIYGPVLEQGLDTPYVFLSQQVFNYTRPGFPEMWESFHGPKLLGILEGTTHNSFLDFPTMFDVRGIPLELVEIKEMVFGTIEGLRLIEVVTSLVMAFANFVFEGEASDLKAIGERFEDLEVFEDSIPSGCSRSSAKRAL</sequence>
<gene>
    <name evidence="6" type="ORF">S7711_09626</name>
</gene>
<dbReference type="PANTHER" id="PTHR10272">
    <property type="entry name" value="PLATELET-ACTIVATING FACTOR ACETYLHYDROLASE"/>
    <property type="match status" value="1"/>
</dbReference>
<keyword evidence="4" id="KW-0443">Lipid metabolism</keyword>
<dbReference type="InterPro" id="IPR029058">
    <property type="entry name" value="AB_hydrolase_fold"/>
</dbReference>
<keyword evidence="5" id="KW-0732">Signal</keyword>
<dbReference type="GO" id="GO:0003847">
    <property type="term" value="F:1-alkyl-2-acetylglycerophosphocholine esterase activity"/>
    <property type="evidence" value="ECO:0007669"/>
    <property type="project" value="UniProtKB-EC"/>
</dbReference>
<organism evidence="6 7">
    <name type="scientific">Stachybotrys chartarum (strain CBS 109288 / IBT 7711)</name>
    <name type="common">Toxic black mold</name>
    <name type="synonym">Stilbospora chartarum</name>
    <dbReference type="NCBI Taxonomy" id="1280523"/>
    <lineage>
        <taxon>Eukaryota</taxon>
        <taxon>Fungi</taxon>
        <taxon>Dikarya</taxon>
        <taxon>Ascomycota</taxon>
        <taxon>Pezizomycotina</taxon>
        <taxon>Sordariomycetes</taxon>
        <taxon>Hypocreomycetidae</taxon>
        <taxon>Hypocreales</taxon>
        <taxon>Stachybotryaceae</taxon>
        <taxon>Stachybotrys</taxon>
    </lineage>
</organism>